<dbReference type="InterPro" id="IPR027417">
    <property type="entry name" value="P-loop_NTPase"/>
</dbReference>
<dbReference type="EMBL" id="BMKK01000015">
    <property type="protein sequence ID" value="GGD79902.1"/>
    <property type="molecule type" value="Genomic_DNA"/>
</dbReference>
<comment type="caution">
    <text evidence="2">The sequence shown here is derived from an EMBL/GenBank/DDBJ whole genome shotgun (WGS) entry which is preliminary data.</text>
</comment>
<evidence type="ECO:0000259" key="1">
    <source>
        <dbReference type="Pfam" id="PF13614"/>
    </source>
</evidence>
<dbReference type="Pfam" id="PF13614">
    <property type="entry name" value="AAA_31"/>
    <property type="match status" value="1"/>
</dbReference>
<evidence type="ECO:0000313" key="2">
    <source>
        <dbReference type="EMBL" id="GGD79902.1"/>
    </source>
</evidence>
<dbReference type="InterPro" id="IPR050678">
    <property type="entry name" value="DNA_Partitioning_ATPase"/>
</dbReference>
<dbReference type="PANTHER" id="PTHR13696">
    <property type="entry name" value="P-LOOP CONTAINING NUCLEOSIDE TRIPHOSPHATE HYDROLASE"/>
    <property type="match status" value="1"/>
</dbReference>
<gene>
    <name evidence="2" type="ORF">GCM10011514_49880</name>
</gene>
<dbReference type="SUPFAM" id="SSF52540">
    <property type="entry name" value="P-loop containing nucleoside triphosphate hydrolases"/>
    <property type="match status" value="1"/>
</dbReference>
<sequence>MISSELVIKFLNMKPALNRTQIEKEAGIPSRILYKVVDGLAKLNETHLSKLEPVLRQYGYSDELFSKAKVISIVNHKGGVGKTTSTINLGKALNLLGNRVLMIDMDSQGNLSQCFGIHSPEMQVIDSLLSKEPLPIIQIEENLMISPSDIRMAYRELELVNSIGAEKRLHNKISPILSDFDYVLIDCPPSLNILTTAALVASHECIVPMQPEASAYYGVENLFNRIMEIREHSNFSLTIKGILFTMIHKNQSVHRGMIEHIKETYGHFNIFKTQIESSTVIKQSQVAKQDLFSYSPKSLSAEQYMNVAKEVMTLA</sequence>
<proteinExistence type="predicted"/>
<keyword evidence="3" id="KW-1185">Reference proteome</keyword>
<dbReference type="AlphaFoldDB" id="A0A917DX38"/>
<feature type="domain" description="AAA" evidence="1">
    <location>
        <begin position="68"/>
        <end position="239"/>
    </location>
</feature>
<dbReference type="CDD" id="cd02042">
    <property type="entry name" value="ParAB_family"/>
    <property type="match status" value="1"/>
</dbReference>
<reference evidence="2" key="1">
    <citation type="journal article" date="2014" name="Int. J. Syst. Evol. Microbiol.">
        <title>Complete genome sequence of Corynebacterium casei LMG S-19264T (=DSM 44701T), isolated from a smear-ripened cheese.</title>
        <authorList>
            <consortium name="US DOE Joint Genome Institute (JGI-PGF)"/>
            <person name="Walter F."/>
            <person name="Albersmeier A."/>
            <person name="Kalinowski J."/>
            <person name="Ruckert C."/>
        </authorList>
    </citation>
    <scope>NUCLEOTIDE SEQUENCE</scope>
    <source>
        <strain evidence="2">CGMCC 1.15958</strain>
    </source>
</reference>
<evidence type="ECO:0000313" key="3">
    <source>
        <dbReference type="Proteomes" id="UP000609064"/>
    </source>
</evidence>
<dbReference type="Gene3D" id="3.40.50.300">
    <property type="entry name" value="P-loop containing nucleotide triphosphate hydrolases"/>
    <property type="match status" value="1"/>
</dbReference>
<reference evidence="2" key="2">
    <citation type="submission" date="2020-09" db="EMBL/GenBank/DDBJ databases">
        <authorList>
            <person name="Sun Q."/>
            <person name="Zhou Y."/>
        </authorList>
    </citation>
    <scope>NUCLEOTIDE SEQUENCE</scope>
    <source>
        <strain evidence="2">CGMCC 1.15958</strain>
    </source>
</reference>
<dbReference type="Proteomes" id="UP000609064">
    <property type="component" value="Unassembled WGS sequence"/>
</dbReference>
<protein>
    <recommendedName>
        <fullName evidence="1">AAA domain-containing protein</fullName>
    </recommendedName>
</protein>
<accession>A0A917DX38</accession>
<name>A0A917DX38_9BACT</name>
<organism evidence="2 3">
    <name type="scientific">Emticicia aquatilis</name>
    <dbReference type="NCBI Taxonomy" id="1537369"/>
    <lineage>
        <taxon>Bacteria</taxon>
        <taxon>Pseudomonadati</taxon>
        <taxon>Bacteroidota</taxon>
        <taxon>Cytophagia</taxon>
        <taxon>Cytophagales</taxon>
        <taxon>Leadbetterellaceae</taxon>
        <taxon>Emticicia</taxon>
    </lineage>
</organism>
<dbReference type="PANTHER" id="PTHR13696:SF99">
    <property type="entry name" value="COBYRINIC ACID AC-DIAMIDE SYNTHASE"/>
    <property type="match status" value="1"/>
</dbReference>
<dbReference type="FunFam" id="3.40.50.300:FF:000285">
    <property type="entry name" value="Sporulation initiation inhibitor Soj"/>
    <property type="match status" value="1"/>
</dbReference>
<dbReference type="InterPro" id="IPR025669">
    <property type="entry name" value="AAA_dom"/>
</dbReference>